<dbReference type="AlphaFoldDB" id="A0A0F7SRD0"/>
<feature type="transmembrane region" description="Helical" evidence="1">
    <location>
        <begin position="7"/>
        <end position="29"/>
    </location>
</feature>
<name>A0A0F7SRD0_PHARH</name>
<sequence length="82" mass="9623">MIGFLVSFYLVTYLLLDSVIWFSVPFLHIICSFDYISFVYSVSTLVTSSYLLIIGLFLRPWHEKRAYSTFLLNTFHLGLLPY</sequence>
<keyword evidence="1" id="KW-1133">Transmembrane helix</keyword>
<evidence type="ECO:0000256" key="1">
    <source>
        <dbReference type="SAM" id="Phobius"/>
    </source>
</evidence>
<proteinExistence type="predicted"/>
<reference evidence="2" key="1">
    <citation type="submission" date="2014-08" db="EMBL/GenBank/DDBJ databases">
        <authorList>
            <person name="Sharma Rahul"/>
            <person name="Thines Marco"/>
        </authorList>
    </citation>
    <scope>NUCLEOTIDE SEQUENCE</scope>
</reference>
<protein>
    <submittedName>
        <fullName evidence="2">Uncharacterized protein</fullName>
    </submittedName>
</protein>
<evidence type="ECO:0000313" key="2">
    <source>
        <dbReference type="EMBL" id="CED84772.1"/>
    </source>
</evidence>
<feature type="transmembrane region" description="Helical" evidence="1">
    <location>
        <begin position="35"/>
        <end position="58"/>
    </location>
</feature>
<dbReference type="EMBL" id="LN483166">
    <property type="protein sequence ID" value="CED84772.1"/>
    <property type="molecule type" value="Genomic_DNA"/>
</dbReference>
<keyword evidence="1" id="KW-0812">Transmembrane</keyword>
<keyword evidence="1" id="KW-0472">Membrane</keyword>
<accession>A0A0F7SRD0</accession>
<organism evidence="2">
    <name type="scientific">Phaffia rhodozyma</name>
    <name type="common">Yeast</name>
    <name type="synonym">Xanthophyllomyces dendrorhous</name>
    <dbReference type="NCBI Taxonomy" id="264483"/>
    <lineage>
        <taxon>Eukaryota</taxon>
        <taxon>Fungi</taxon>
        <taxon>Dikarya</taxon>
        <taxon>Basidiomycota</taxon>
        <taxon>Agaricomycotina</taxon>
        <taxon>Tremellomycetes</taxon>
        <taxon>Cystofilobasidiales</taxon>
        <taxon>Mrakiaceae</taxon>
        <taxon>Phaffia</taxon>
    </lineage>
</organism>